<dbReference type="Proteomes" id="UP000653454">
    <property type="component" value="Unassembled WGS sequence"/>
</dbReference>
<dbReference type="PANTHER" id="PTHR20908">
    <property type="entry name" value="LD15586P"/>
    <property type="match status" value="1"/>
</dbReference>
<keyword evidence="3" id="KW-1185">Reference proteome</keyword>
<dbReference type="AlphaFoldDB" id="A0A8S4FSK9"/>
<name>A0A8S4FSK9_PLUXY</name>
<dbReference type="GO" id="GO:0017171">
    <property type="term" value="F:serine hydrolase activity"/>
    <property type="evidence" value="ECO:0007669"/>
    <property type="project" value="TreeGrafter"/>
</dbReference>
<reference evidence="2" key="1">
    <citation type="submission" date="2020-11" db="EMBL/GenBank/DDBJ databases">
        <authorList>
            <person name="Whiteford S."/>
        </authorList>
    </citation>
    <scope>NUCLEOTIDE SEQUENCE</scope>
</reference>
<evidence type="ECO:0000313" key="3">
    <source>
        <dbReference type="Proteomes" id="UP000653454"/>
    </source>
</evidence>
<dbReference type="EMBL" id="CAJHNJ030000041">
    <property type="protein sequence ID" value="CAG9130468.1"/>
    <property type="molecule type" value="Genomic_DNA"/>
</dbReference>
<evidence type="ECO:0000313" key="2">
    <source>
        <dbReference type="EMBL" id="CAG9130468.1"/>
    </source>
</evidence>
<feature type="compositionally biased region" description="Low complexity" evidence="1">
    <location>
        <begin position="226"/>
        <end position="236"/>
    </location>
</feature>
<evidence type="ECO:0000256" key="1">
    <source>
        <dbReference type="SAM" id="MobiDB-lite"/>
    </source>
</evidence>
<accession>A0A8S4FSK9</accession>
<feature type="region of interest" description="Disordered" evidence="1">
    <location>
        <begin position="211"/>
        <end position="236"/>
    </location>
</feature>
<feature type="region of interest" description="Disordered" evidence="1">
    <location>
        <begin position="125"/>
        <end position="147"/>
    </location>
</feature>
<comment type="caution">
    <text evidence="2">The sequence shown here is derived from an EMBL/GenBank/DDBJ whole genome shotgun (WGS) entry which is preliminary data.</text>
</comment>
<gene>
    <name evidence="2" type="ORF">PLXY2_LOCUS9915</name>
</gene>
<dbReference type="PANTHER" id="PTHR20908:SF1">
    <property type="entry name" value="LD15586P"/>
    <property type="match status" value="1"/>
</dbReference>
<organism evidence="2 3">
    <name type="scientific">Plutella xylostella</name>
    <name type="common">Diamondback moth</name>
    <name type="synonym">Plutella maculipennis</name>
    <dbReference type="NCBI Taxonomy" id="51655"/>
    <lineage>
        <taxon>Eukaryota</taxon>
        <taxon>Metazoa</taxon>
        <taxon>Ecdysozoa</taxon>
        <taxon>Arthropoda</taxon>
        <taxon>Hexapoda</taxon>
        <taxon>Insecta</taxon>
        <taxon>Pterygota</taxon>
        <taxon>Neoptera</taxon>
        <taxon>Endopterygota</taxon>
        <taxon>Lepidoptera</taxon>
        <taxon>Glossata</taxon>
        <taxon>Ditrysia</taxon>
        <taxon>Yponomeutoidea</taxon>
        <taxon>Plutellidae</taxon>
        <taxon>Plutella</taxon>
    </lineage>
</organism>
<sequence length="236" mass="26078">MNSVRTFVSFALSNGKHGIKTSKNTQLRQLLSCAPLGVAVSGRGAHSQDLTKNIQYISNDKVKLTVDPVTMRLDKQIDRPLCIMMNWLLAQHKHVMKYAALYLEQGFDVVSASCSPWQLMWPMKGSQVRGREREREREGERERGGDSAVSLRRGVGVLLAVAAHVAYEGLPEGERERERERERGGGSAVSLRRGVGVLLAVAAHVAYEGLPGKSEREREGERVRSVDSSVSLVELA</sequence>
<proteinExistence type="predicted"/>
<dbReference type="InterPro" id="IPR008547">
    <property type="entry name" value="DUF829_TMEM53"/>
</dbReference>
<protein>
    <submittedName>
        <fullName evidence="2">(diamondback moth) hypothetical protein</fullName>
    </submittedName>
</protein>
<feature type="compositionally biased region" description="Basic and acidic residues" evidence="1">
    <location>
        <begin position="129"/>
        <end position="145"/>
    </location>
</feature>
<dbReference type="Pfam" id="PF05705">
    <property type="entry name" value="DUF829"/>
    <property type="match status" value="1"/>
</dbReference>
<feature type="compositionally biased region" description="Basic and acidic residues" evidence="1">
    <location>
        <begin position="213"/>
        <end position="225"/>
    </location>
</feature>